<dbReference type="RefSeq" id="WP_036942095.1">
    <property type="nucleotide sequence ID" value="NZ_JQKC01000017.1"/>
</dbReference>
<evidence type="ECO:0000256" key="2">
    <source>
        <dbReference type="ARBA" id="ARBA00022603"/>
    </source>
</evidence>
<reference evidence="6" key="1">
    <citation type="submission" date="2015-07" db="EMBL/GenBank/DDBJ databases">
        <title>Near-Complete Genome Sequence of the Cellulolytic Bacterium Bacteroides (Pseudobacteroides) cellulosolvens ATCC 35603.</title>
        <authorList>
            <person name="Dassa B."/>
            <person name="Utturkar S.M."/>
            <person name="Klingeman D.M."/>
            <person name="Hurt R.A."/>
            <person name="Keller M."/>
            <person name="Xu J."/>
            <person name="Reddy Y.H.K."/>
            <person name="Borovok I."/>
            <person name="Grinberg I.R."/>
            <person name="Lamed R."/>
            <person name="Zhivin O."/>
            <person name="Bayer E.A."/>
            <person name="Brown S.D."/>
        </authorList>
    </citation>
    <scope>NUCLEOTIDE SEQUENCE [LARGE SCALE GENOMIC DNA]</scope>
    <source>
        <strain evidence="6">DSM 2933</strain>
    </source>
</reference>
<name>A0A0L6JR88_9FIRM</name>
<accession>A0A0L6JR88</accession>
<evidence type="ECO:0000256" key="1">
    <source>
        <dbReference type="ARBA" id="ARBA00008138"/>
    </source>
</evidence>
<dbReference type="Gene3D" id="3.40.50.150">
    <property type="entry name" value="Vaccinia Virus protein VP39"/>
    <property type="match status" value="1"/>
</dbReference>
<keyword evidence="4" id="KW-0949">S-adenosyl-L-methionine</keyword>
<organism evidence="5 6">
    <name type="scientific">Pseudobacteroides cellulosolvens ATCC 35603 = DSM 2933</name>
    <dbReference type="NCBI Taxonomy" id="398512"/>
    <lineage>
        <taxon>Bacteria</taxon>
        <taxon>Bacillati</taxon>
        <taxon>Bacillota</taxon>
        <taxon>Clostridia</taxon>
        <taxon>Eubacteriales</taxon>
        <taxon>Oscillospiraceae</taxon>
        <taxon>Pseudobacteroides</taxon>
    </lineage>
</organism>
<dbReference type="OrthoDB" id="9806164at2"/>
<dbReference type="AlphaFoldDB" id="A0A0L6JR88"/>
<keyword evidence="6" id="KW-1185">Reference proteome</keyword>
<dbReference type="GO" id="GO:0032259">
    <property type="term" value="P:methylation"/>
    <property type="evidence" value="ECO:0007669"/>
    <property type="project" value="UniProtKB-KW"/>
</dbReference>
<dbReference type="STRING" id="398512.Bccel_3173"/>
<comment type="caution">
    <text evidence="5">The sequence shown here is derived from an EMBL/GenBank/DDBJ whole genome shotgun (WGS) entry which is preliminary data.</text>
</comment>
<dbReference type="NCBIfam" id="TIGR00027">
    <property type="entry name" value="mthyl_TIGR00027"/>
    <property type="match status" value="1"/>
</dbReference>
<dbReference type="InterPro" id="IPR029063">
    <property type="entry name" value="SAM-dependent_MTases_sf"/>
</dbReference>
<proteinExistence type="inferred from homology"/>
<evidence type="ECO:0000313" key="6">
    <source>
        <dbReference type="Proteomes" id="UP000036923"/>
    </source>
</evidence>
<dbReference type="Pfam" id="PF04072">
    <property type="entry name" value="LCM"/>
    <property type="match status" value="1"/>
</dbReference>
<evidence type="ECO:0000256" key="3">
    <source>
        <dbReference type="ARBA" id="ARBA00022679"/>
    </source>
</evidence>
<dbReference type="EMBL" id="LGTC01000001">
    <property type="protein sequence ID" value="KNY27902.1"/>
    <property type="molecule type" value="Genomic_DNA"/>
</dbReference>
<dbReference type="PANTHER" id="PTHR43619">
    <property type="entry name" value="S-ADENOSYL-L-METHIONINE-DEPENDENT METHYLTRANSFERASE YKTD-RELATED"/>
    <property type="match status" value="1"/>
</dbReference>
<dbReference type="InterPro" id="IPR011610">
    <property type="entry name" value="SAM_mthyl_Trfase_ML2640-like"/>
</dbReference>
<dbReference type="eggNOG" id="COG3315">
    <property type="taxonomic scope" value="Bacteria"/>
</dbReference>
<dbReference type="Proteomes" id="UP000036923">
    <property type="component" value="Unassembled WGS sequence"/>
</dbReference>
<keyword evidence="3 5" id="KW-0808">Transferase</keyword>
<sequence>MSNVKPSETAMIMASLRALSNFEEEEAVRTNDMIAACFLPEDRKSVLEDKNERNKIKSMIPKGLYEYVISRTKYIDQVFINAFKNGIEQMVFLGAGYDSRPYRYNTLIGNTKIFEADTKATQEYKKHILIKNGIEIRENITYVGVDFEKDDLFKLLYENGYDAIKRTLFIWEGVTFYLSETTVVEMLKKIRENSIAGSQICFDFQTIAGKEDLISTGIKEEEIKFGIEAGKIDSFVAENGYATVEHINSSGMENKFLTLENGILFGSIAQIMNFLLIEKK</sequence>
<evidence type="ECO:0000256" key="4">
    <source>
        <dbReference type="RuleBase" id="RU362030"/>
    </source>
</evidence>
<dbReference type="GO" id="GO:0008168">
    <property type="term" value="F:methyltransferase activity"/>
    <property type="evidence" value="ECO:0007669"/>
    <property type="project" value="UniProtKB-UniRule"/>
</dbReference>
<gene>
    <name evidence="5" type="ORF">Bccel_3173</name>
</gene>
<comment type="similarity">
    <text evidence="1 4">Belongs to the UPF0677 family.</text>
</comment>
<evidence type="ECO:0000313" key="5">
    <source>
        <dbReference type="EMBL" id="KNY27902.1"/>
    </source>
</evidence>
<dbReference type="InterPro" id="IPR007213">
    <property type="entry name" value="Ppm1/Ppm2/Tcmp"/>
</dbReference>
<dbReference type="SUPFAM" id="SSF53335">
    <property type="entry name" value="S-adenosyl-L-methionine-dependent methyltransferases"/>
    <property type="match status" value="1"/>
</dbReference>
<keyword evidence="2 4" id="KW-0489">Methyltransferase</keyword>
<dbReference type="EC" id="2.1.1.-" evidence="4"/>
<comment type="function">
    <text evidence="4">Exhibits S-adenosyl-L-methionine-dependent methyltransferase activity.</text>
</comment>
<dbReference type="PANTHER" id="PTHR43619:SF2">
    <property type="entry name" value="S-ADENOSYL-L-METHIONINE-DEPENDENT METHYLTRANSFERASES SUPERFAMILY PROTEIN"/>
    <property type="match status" value="1"/>
</dbReference>
<protein>
    <recommendedName>
        <fullName evidence="4">S-adenosyl-L-methionine-dependent methyltransferase</fullName>
        <ecNumber evidence="4">2.1.1.-</ecNumber>
    </recommendedName>
</protein>